<keyword evidence="2" id="KW-1185">Reference proteome</keyword>
<evidence type="ECO:0000313" key="1">
    <source>
        <dbReference type="EMBL" id="OOL17007.1"/>
    </source>
</evidence>
<dbReference type="AlphaFoldDB" id="A0A1S8GN05"/>
<dbReference type="RefSeq" id="WP_077397228.1">
    <property type="nucleotide sequence ID" value="NZ_JATM01000007.1"/>
</dbReference>
<protein>
    <recommendedName>
        <fullName evidence="3">AsmA-like C-terminal domain-containing protein</fullName>
    </recommendedName>
</protein>
<dbReference type="EMBL" id="JATM01000007">
    <property type="protein sequence ID" value="OOL17007.1"/>
    <property type="molecule type" value="Genomic_DNA"/>
</dbReference>
<organism evidence="1 2">
    <name type="scientific">Bombella intestini</name>
    <dbReference type="NCBI Taxonomy" id="1539051"/>
    <lineage>
        <taxon>Bacteria</taxon>
        <taxon>Pseudomonadati</taxon>
        <taxon>Pseudomonadota</taxon>
        <taxon>Alphaproteobacteria</taxon>
        <taxon>Acetobacterales</taxon>
        <taxon>Acetobacteraceae</taxon>
        <taxon>Bombella</taxon>
    </lineage>
</organism>
<evidence type="ECO:0000313" key="2">
    <source>
        <dbReference type="Proteomes" id="UP000200980"/>
    </source>
</evidence>
<comment type="caution">
    <text evidence="1">The sequence shown here is derived from an EMBL/GenBank/DDBJ whole genome shotgun (WGS) entry which is preliminary data.</text>
</comment>
<sequence>MILSYRRTILTITSLCLLLLAGSWGLYLQTQALLSRQMEHLAVQSLPSDGPTPTLTIQSSEAKGWPFGAWRRLHGVSFHTHLNGTDLAGATPILQLGGNWLDWAQALMTGTELPLHLPERTALRMVQGPDNWTLILDNARLHISKTSIPCPPTATCHGNSNMPLYRAHFRISDLQFASSRLPYSLTLLHSVGTIRFAPQSLSHADPALQNRALLSASLTARQLNYPAPLLHNFRIEQVHSLFALLPSTASPHVAAGLSATKPSTASPWPDIPLRLRLHELSAIIHPATGNRQKGPPPRLSLGGELYVPAFSGTLSVSLTNWQWPLEEFLQSTWFRQNIPPAMQVMLNNTMNSPRMMDLSTHPLMLSLPLDHGVPPGLSSERLHTLYDHFSRFTPRLR</sequence>
<reference evidence="1 2" key="1">
    <citation type="journal article" date="2016" name="PLoS ONE">
        <title>Whole-Genome Sequence Analysis of Bombella intestini LMG 28161T, a Novel Acetic Acid Bacterium Isolated from the Crop of a Red-Tailed Bumble Bee, Bombus lapidarius.</title>
        <authorList>
            <person name="Li L."/>
            <person name="Illeghems K."/>
            <person name="Van Kerrebroeck S."/>
            <person name="Borremans W."/>
            <person name="Cleenwerck I."/>
            <person name="Smagghe G."/>
            <person name="De Vuyst L."/>
            <person name="Vandamme P."/>
        </authorList>
    </citation>
    <scope>NUCLEOTIDE SEQUENCE [LARGE SCALE GENOMIC DNA]</scope>
    <source>
        <strain evidence="1 2">R-52487</strain>
    </source>
</reference>
<evidence type="ECO:0008006" key="3">
    <source>
        <dbReference type="Google" id="ProtNLM"/>
    </source>
</evidence>
<accession>A0A1S8GN05</accession>
<name>A0A1S8GN05_9PROT</name>
<gene>
    <name evidence="1" type="ORF">AL01_09355</name>
</gene>
<proteinExistence type="predicted"/>
<dbReference type="Proteomes" id="UP000200980">
    <property type="component" value="Unassembled WGS sequence"/>
</dbReference>
<dbReference type="OrthoDB" id="7251154at2"/>
<dbReference type="STRING" id="1539051.AL01_09355"/>